<dbReference type="AlphaFoldDB" id="A0A7X0RIB9"/>
<dbReference type="InterPro" id="IPR021385">
    <property type="entry name" value="DUF3017"/>
</dbReference>
<feature type="transmembrane region" description="Helical" evidence="1">
    <location>
        <begin position="75"/>
        <end position="97"/>
    </location>
</feature>
<name>A0A7X0RIB9_9ACTN</name>
<comment type="caution">
    <text evidence="2">The sequence shown here is derived from an EMBL/GenBank/DDBJ whole genome shotgun (WGS) entry which is preliminary data.</text>
</comment>
<keyword evidence="1" id="KW-0812">Transmembrane</keyword>
<feature type="transmembrane region" description="Helical" evidence="1">
    <location>
        <begin position="21"/>
        <end position="39"/>
    </location>
</feature>
<dbReference type="Pfam" id="PF11222">
    <property type="entry name" value="DUF3017"/>
    <property type="match status" value="1"/>
</dbReference>
<dbReference type="EMBL" id="JACKXE010000001">
    <property type="protein sequence ID" value="MBB6628869.1"/>
    <property type="molecule type" value="Genomic_DNA"/>
</dbReference>
<keyword evidence="3" id="KW-1185">Reference proteome</keyword>
<keyword evidence="1" id="KW-0472">Membrane</keyword>
<reference evidence="2 3" key="1">
    <citation type="submission" date="2020-08" db="EMBL/GenBank/DDBJ databases">
        <authorList>
            <person name="Seo M.-J."/>
        </authorList>
    </citation>
    <scope>NUCLEOTIDE SEQUENCE [LARGE SCALE GENOMIC DNA]</scope>
    <source>
        <strain evidence="2 3">KIGAM211</strain>
    </source>
</reference>
<evidence type="ECO:0000313" key="2">
    <source>
        <dbReference type="EMBL" id="MBB6628869.1"/>
    </source>
</evidence>
<sequence>MPFEEHVEDEPRRYPSTIGGLFYLVVLAATAVGIGIVWTGNWRLGTNWMAGALIFAALIRLVLPRRDAGMLAVRHRVFDCLLLAGVGGLLIFLAATIPNQPV</sequence>
<evidence type="ECO:0000256" key="1">
    <source>
        <dbReference type="SAM" id="Phobius"/>
    </source>
</evidence>
<proteinExistence type="predicted"/>
<accession>A0A7X0RIB9</accession>
<organism evidence="2 3">
    <name type="scientific">Nocardioides luti</name>
    <dbReference type="NCBI Taxonomy" id="2761101"/>
    <lineage>
        <taxon>Bacteria</taxon>
        <taxon>Bacillati</taxon>
        <taxon>Actinomycetota</taxon>
        <taxon>Actinomycetes</taxon>
        <taxon>Propionibacteriales</taxon>
        <taxon>Nocardioidaceae</taxon>
        <taxon>Nocardioides</taxon>
    </lineage>
</organism>
<protein>
    <submittedName>
        <fullName evidence="2">DUF3017 domain-containing protein</fullName>
    </submittedName>
</protein>
<dbReference type="Proteomes" id="UP000523955">
    <property type="component" value="Unassembled WGS sequence"/>
</dbReference>
<evidence type="ECO:0000313" key="3">
    <source>
        <dbReference type="Proteomes" id="UP000523955"/>
    </source>
</evidence>
<gene>
    <name evidence="2" type="ORF">H5V45_16190</name>
</gene>
<feature type="transmembrane region" description="Helical" evidence="1">
    <location>
        <begin position="45"/>
        <end position="63"/>
    </location>
</feature>
<keyword evidence="1" id="KW-1133">Transmembrane helix</keyword>